<dbReference type="RefSeq" id="WP_208045841.1">
    <property type="nucleotide sequence ID" value="NZ_JAGDYL010000013.1"/>
</dbReference>
<organism evidence="7 8">
    <name type="scientific">Leucobacter ruminantium</name>
    <dbReference type="NCBI Taxonomy" id="1289170"/>
    <lineage>
        <taxon>Bacteria</taxon>
        <taxon>Bacillati</taxon>
        <taxon>Actinomycetota</taxon>
        <taxon>Actinomycetes</taxon>
        <taxon>Micrococcales</taxon>
        <taxon>Microbacteriaceae</taxon>
        <taxon>Leucobacter</taxon>
    </lineage>
</organism>
<proteinExistence type="inferred from homology"/>
<dbReference type="InterPro" id="IPR023485">
    <property type="entry name" value="Ptyr_pPase"/>
</dbReference>
<feature type="active site" evidence="5">
    <location>
        <position position="19"/>
    </location>
</feature>
<dbReference type="Gene3D" id="3.40.50.2300">
    <property type="match status" value="1"/>
</dbReference>
<feature type="domain" description="Phosphotyrosine protein phosphatase I" evidence="6">
    <location>
        <begin position="7"/>
        <end position="155"/>
    </location>
</feature>
<keyword evidence="8" id="KW-1185">Reference proteome</keyword>
<dbReference type="Pfam" id="PF01451">
    <property type="entry name" value="LMWPc"/>
    <property type="match status" value="1"/>
</dbReference>
<name>A0A939LVU3_9MICO</name>
<dbReference type="PANTHER" id="PTHR11717">
    <property type="entry name" value="LOW MOLECULAR WEIGHT PROTEIN TYROSINE PHOSPHATASE"/>
    <property type="match status" value="1"/>
</dbReference>
<dbReference type="SMART" id="SM00226">
    <property type="entry name" value="LMWPc"/>
    <property type="match status" value="1"/>
</dbReference>
<gene>
    <name evidence="7" type="ORF">J4H91_08525</name>
</gene>
<dbReference type="GO" id="GO:0004725">
    <property type="term" value="F:protein tyrosine phosphatase activity"/>
    <property type="evidence" value="ECO:0007669"/>
    <property type="project" value="UniProtKB-EC"/>
</dbReference>
<dbReference type="Proteomes" id="UP000664398">
    <property type="component" value="Unassembled WGS sequence"/>
</dbReference>
<sequence>MSAAQILRITFVCSGNICRSPMGEVIFRELAERRGIGERFAVTSRGTNGYHIGDPADPRALVALEAGGYDGRAHRAARLSPADIAGNDLLIALAREHERELLRLGARSERVVLLTAFDPSRPADPDVFDPYYSEQRAFDEVLAQVERSCAALLDELAG</sequence>
<evidence type="ECO:0000256" key="3">
    <source>
        <dbReference type="ARBA" id="ARBA00022801"/>
    </source>
</evidence>
<keyword evidence="3" id="KW-0378">Hydrolase</keyword>
<evidence type="ECO:0000313" key="7">
    <source>
        <dbReference type="EMBL" id="MBO1805361.1"/>
    </source>
</evidence>
<accession>A0A939LVU3</accession>
<dbReference type="CDD" id="cd16343">
    <property type="entry name" value="LMWPTP"/>
    <property type="match status" value="1"/>
</dbReference>
<reference evidence="7" key="1">
    <citation type="submission" date="2021-03" db="EMBL/GenBank/DDBJ databases">
        <title>Leucobacter chromiisoli sp. nov., isolated from chromium-containing soil of chemical plant.</title>
        <authorList>
            <person name="Xu Z."/>
        </authorList>
    </citation>
    <scope>NUCLEOTIDE SEQUENCE</scope>
    <source>
        <strain evidence="7">A2</strain>
    </source>
</reference>
<protein>
    <recommendedName>
        <fullName evidence="2">protein-tyrosine-phosphatase</fullName>
        <ecNumber evidence="2">3.1.3.48</ecNumber>
    </recommendedName>
</protein>
<dbReference type="AlphaFoldDB" id="A0A939LVU3"/>
<dbReference type="InterPro" id="IPR036196">
    <property type="entry name" value="Ptyr_pPase_sf"/>
</dbReference>
<dbReference type="EC" id="3.1.3.48" evidence="2"/>
<evidence type="ECO:0000256" key="2">
    <source>
        <dbReference type="ARBA" id="ARBA00013064"/>
    </source>
</evidence>
<dbReference type="InterPro" id="IPR017867">
    <property type="entry name" value="Tyr_phospatase_low_mol_wt"/>
</dbReference>
<evidence type="ECO:0000256" key="1">
    <source>
        <dbReference type="ARBA" id="ARBA00011063"/>
    </source>
</evidence>
<dbReference type="InterPro" id="IPR050438">
    <property type="entry name" value="LMW_PTPase"/>
</dbReference>
<dbReference type="EMBL" id="JAGDYL010000013">
    <property type="protein sequence ID" value="MBO1805361.1"/>
    <property type="molecule type" value="Genomic_DNA"/>
</dbReference>
<dbReference type="SUPFAM" id="SSF52788">
    <property type="entry name" value="Phosphotyrosine protein phosphatases I"/>
    <property type="match status" value="1"/>
</dbReference>
<evidence type="ECO:0000259" key="6">
    <source>
        <dbReference type="SMART" id="SM00226"/>
    </source>
</evidence>
<dbReference type="PANTHER" id="PTHR11717:SF7">
    <property type="entry name" value="LOW MOLECULAR WEIGHT PHOSPHOTYROSINE PROTEIN PHOSPHATASE"/>
    <property type="match status" value="1"/>
</dbReference>
<comment type="similarity">
    <text evidence="1">Belongs to the low molecular weight phosphotyrosine protein phosphatase family.</text>
</comment>
<keyword evidence="4" id="KW-0904">Protein phosphatase</keyword>
<comment type="caution">
    <text evidence="7">The sequence shown here is derived from an EMBL/GenBank/DDBJ whole genome shotgun (WGS) entry which is preliminary data.</text>
</comment>
<dbReference type="PRINTS" id="PR00719">
    <property type="entry name" value="LMWPTPASE"/>
</dbReference>
<evidence type="ECO:0000256" key="4">
    <source>
        <dbReference type="ARBA" id="ARBA00022912"/>
    </source>
</evidence>
<evidence type="ECO:0000256" key="5">
    <source>
        <dbReference type="PIRSR" id="PIRSR617867-1"/>
    </source>
</evidence>
<feature type="active site" description="Nucleophile" evidence="5">
    <location>
        <position position="13"/>
    </location>
</feature>
<evidence type="ECO:0000313" key="8">
    <source>
        <dbReference type="Proteomes" id="UP000664398"/>
    </source>
</evidence>
<feature type="active site" description="Proton donor" evidence="5">
    <location>
        <position position="129"/>
    </location>
</feature>